<gene>
    <name evidence="4" type="ORF">GQ607_011545</name>
</gene>
<evidence type="ECO:0000313" key="4">
    <source>
        <dbReference type="EMBL" id="KAF0321140.1"/>
    </source>
</evidence>
<dbReference type="OrthoDB" id="10250130at2759"/>
<feature type="region of interest" description="Disordered" evidence="3">
    <location>
        <begin position="625"/>
        <end position="668"/>
    </location>
</feature>
<reference evidence="4 5" key="1">
    <citation type="submission" date="2019-12" db="EMBL/GenBank/DDBJ databases">
        <title>A genome sequence resource for the geographically widespread anthracnose pathogen Colletotrichum asianum.</title>
        <authorList>
            <person name="Meng Y."/>
        </authorList>
    </citation>
    <scope>NUCLEOTIDE SEQUENCE [LARGE SCALE GENOMIC DNA]</scope>
    <source>
        <strain evidence="4 5">ICMP 18580</strain>
    </source>
</reference>
<keyword evidence="1" id="KW-0677">Repeat</keyword>
<dbReference type="Proteomes" id="UP000434172">
    <property type="component" value="Unassembled WGS sequence"/>
</dbReference>
<evidence type="ECO:0000256" key="1">
    <source>
        <dbReference type="ARBA" id="ARBA00022737"/>
    </source>
</evidence>
<feature type="compositionally biased region" description="Basic and acidic residues" evidence="3">
    <location>
        <begin position="640"/>
        <end position="654"/>
    </location>
</feature>
<dbReference type="PANTHER" id="PTHR47435">
    <property type="entry name" value="KELCH REPEAT PROTEIN (AFU_ORTHOLOGUE AFUA_5G12780)"/>
    <property type="match status" value="1"/>
</dbReference>
<dbReference type="GO" id="GO:0019760">
    <property type="term" value="P:glucosinolate metabolic process"/>
    <property type="evidence" value="ECO:0007669"/>
    <property type="project" value="UniProtKB-ARBA"/>
</dbReference>
<dbReference type="InterPro" id="IPR015915">
    <property type="entry name" value="Kelch-typ_b-propeller"/>
</dbReference>
<evidence type="ECO:0000256" key="2">
    <source>
        <dbReference type="ARBA" id="ARBA00023004"/>
    </source>
</evidence>
<proteinExistence type="predicted"/>
<dbReference type="SUPFAM" id="SSF117281">
    <property type="entry name" value="Kelch motif"/>
    <property type="match status" value="1"/>
</dbReference>
<evidence type="ECO:0000256" key="3">
    <source>
        <dbReference type="SAM" id="MobiDB-lite"/>
    </source>
</evidence>
<protein>
    <submittedName>
        <fullName evidence="4">Kelch domain-containing protein</fullName>
    </submittedName>
</protein>
<dbReference type="AlphaFoldDB" id="A0A8H3W800"/>
<comment type="caution">
    <text evidence="4">The sequence shown here is derived from an EMBL/GenBank/DDBJ whole genome shotgun (WGS) entry which is preliminary data.</text>
</comment>
<keyword evidence="2" id="KW-0408">Iron</keyword>
<sequence>MAEAVAGAVVAEQVVSTSLEAGAAVAVARPTQPLKVSLSQIATTPTDDASLSLARSHHSVTVINHKACIFGGETANCQLCTTDFHVLSLPAVTNGEPVAAYACYPAFAMQDVETGKTYIPAPRTKHAACARGQFAIIHGGADANGKPIEETCLWLWDSESLKWTKIQGASQIGKTLTPRFDHHIFFDHAQDILVLHGGRTAANQKASTETWLYNFDTLAWTELPAAPEAPTAAAFVDNVLYTIGTDSDMSGAIHYMDLKSNATDREKPDALVWKTVNFPTNPLVPGPRPREGGALLPIDTGVGRHYLIYMFGKEEKSGEKDYHSDIWAVQLPTHGFTAAAVKDAIRDKLPRVESGEFSWAEVELVPTEEVKTEGKAHPGPRGFFGAGSASAKSLIFWGGDSAKAEGRRHQTGHAEIKSRLYRAFILRHLRITLQPLATCKSLNRNYNMGCSVSVQTETVTKENATTTLPYNVYFIFYDKIGESYESMENLRWEARLVVQASRVSSLMKKGFHLSPANELPQSGCIIRNCQPHQVFGDHSWKHLRRYILTDWEAGWTAHVFVGSNEMEALAEFRLKGLTTDRIAHGYAWNTEWLTVYNYDAFRPEENFNTLLEDMPLEGLWPWPKSAECRESGQDDNEDMASSKETIDDHSEGEASGHMNESAYSNGMITPTSSSNMTDIYFHPDGTFFSSHTPTNTKEDEDACMDSPLNQNNKDDDYGKPPVSQSLRITHANYAMIPKFNVRFLWVNQVEESWAETQKSFLWEANLYVQARDVGQLMREGFYLSADREIKDTGCIAQNICPGEPNYGVWKHTRHYIFKDPDMKWTAHLHVCASQMAELARFRLTDLKPSQLVFSWAYNPEGFHVYGYSLFNPEDNFNTIYEDVPLEGIWPWPKERQIHPSIPEGTPRTNDDNNQKGNQRPYASYPFEAYSRVPPLLRPGWQPQLEPGFTPPVYHYPPPPPFVPRE</sequence>
<feature type="region of interest" description="Disordered" evidence="3">
    <location>
        <begin position="691"/>
        <end position="719"/>
    </location>
</feature>
<dbReference type="EMBL" id="WOWK01000074">
    <property type="protein sequence ID" value="KAF0321140.1"/>
    <property type="molecule type" value="Genomic_DNA"/>
</dbReference>
<organism evidence="4 5">
    <name type="scientific">Colletotrichum asianum</name>
    <dbReference type="NCBI Taxonomy" id="702518"/>
    <lineage>
        <taxon>Eukaryota</taxon>
        <taxon>Fungi</taxon>
        <taxon>Dikarya</taxon>
        <taxon>Ascomycota</taxon>
        <taxon>Pezizomycotina</taxon>
        <taxon>Sordariomycetes</taxon>
        <taxon>Hypocreomycetidae</taxon>
        <taxon>Glomerellales</taxon>
        <taxon>Glomerellaceae</taxon>
        <taxon>Colletotrichum</taxon>
        <taxon>Colletotrichum gloeosporioides species complex</taxon>
    </lineage>
</organism>
<feature type="region of interest" description="Disordered" evidence="3">
    <location>
        <begin position="896"/>
        <end position="921"/>
    </location>
</feature>
<name>A0A8H3W800_9PEZI</name>
<dbReference type="PANTHER" id="PTHR47435:SF10">
    <property type="entry name" value="TIP ELONGATION ABERRANT PROTEIN 3"/>
    <property type="match status" value="1"/>
</dbReference>
<dbReference type="Gene3D" id="2.120.10.80">
    <property type="entry name" value="Kelch-type beta propeller"/>
    <property type="match status" value="1"/>
</dbReference>
<accession>A0A8H3W800</accession>
<keyword evidence="5" id="KW-1185">Reference proteome</keyword>
<dbReference type="Pfam" id="PF24681">
    <property type="entry name" value="Kelch_KLHDC2_KLHL20_DRC7"/>
    <property type="match status" value="1"/>
</dbReference>
<evidence type="ECO:0000313" key="5">
    <source>
        <dbReference type="Proteomes" id="UP000434172"/>
    </source>
</evidence>